<feature type="binding site" evidence="10">
    <location>
        <position position="458"/>
    </location>
    <ligand>
        <name>substrate</name>
    </ligand>
</feature>
<reference evidence="15" key="2">
    <citation type="submission" date="2022-10" db="EMBL/GenBank/DDBJ databases">
        <authorList>
            <consortium name="ENA_rothamsted_submissions"/>
            <consortium name="culmorum"/>
            <person name="King R."/>
        </authorList>
    </citation>
    <scope>NUCLEOTIDE SEQUENCE</scope>
</reference>
<dbReference type="GO" id="GO:0005777">
    <property type="term" value="C:peroxisome"/>
    <property type="evidence" value="ECO:0007669"/>
    <property type="project" value="UniProtKB-SubCell"/>
</dbReference>
<dbReference type="InterPro" id="IPR016169">
    <property type="entry name" value="FAD-bd_PCMH_sub2"/>
</dbReference>
<dbReference type="GO" id="GO:0008609">
    <property type="term" value="F:alkylglycerone-phosphate synthase activity"/>
    <property type="evidence" value="ECO:0007669"/>
    <property type="project" value="UniProtKB-EC"/>
</dbReference>
<organism evidence="15 16">
    <name type="scientific">Chironomus riparius</name>
    <dbReference type="NCBI Taxonomy" id="315576"/>
    <lineage>
        <taxon>Eukaryota</taxon>
        <taxon>Metazoa</taxon>
        <taxon>Ecdysozoa</taxon>
        <taxon>Arthropoda</taxon>
        <taxon>Hexapoda</taxon>
        <taxon>Insecta</taxon>
        <taxon>Pterygota</taxon>
        <taxon>Neoptera</taxon>
        <taxon>Endopterygota</taxon>
        <taxon>Diptera</taxon>
        <taxon>Nematocera</taxon>
        <taxon>Chironomoidea</taxon>
        <taxon>Chironomidae</taxon>
        <taxon>Chironominae</taxon>
        <taxon>Chironomus</taxon>
    </lineage>
</organism>
<dbReference type="Gene3D" id="3.30.300.330">
    <property type="match status" value="1"/>
</dbReference>
<comment type="cofactor">
    <cofactor evidence="11 13">
        <name>FAD</name>
        <dbReference type="ChEBI" id="CHEBI:57692"/>
    </cofactor>
</comment>
<comment type="similarity">
    <text evidence="3 13">Belongs to the FAD-binding oxidoreductase/transferase type 4 family.</text>
</comment>
<feature type="site" description="Important for enzyme activity" evidence="12">
    <location>
        <position position="363"/>
    </location>
</feature>
<dbReference type="Gene3D" id="3.30.70.3450">
    <property type="match status" value="1"/>
</dbReference>
<dbReference type="InterPro" id="IPR036318">
    <property type="entry name" value="FAD-bd_PCMH-like_sf"/>
</dbReference>
<name>A0A9N9RQP1_9DIPT</name>
<proteinExistence type="inferred from homology"/>
<comment type="subunit">
    <text evidence="4 13">Homodimer.</text>
</comment>
<dbReference type="PROSITE" id="PS51387">
    <property type="entry name" value="FAD_PCMH"/>
    <property type="match status" value="1"/>
</dbReference>
<dbReference type="Gene3D" id="3.30.465.10">
    <property type="match status" value="1"/>
</dbReference>
<feature type="binding site" evidence="11">
    <location>
        <begin position="247"/>
        <end position="253"/>
    </location>
    <ligand>
        <name>FAD</name>
        <dbReference type="ChEBI" id="CHEBI:57692"/>
    </ligand>
</feature>
<keyword evidence="16" id="KW-1185">Reference proteome</keyword>
<keyword evidence="13" id="KW-0444">Lipid biosynthesis</keyword>
<comment type="function">
    <text evidence="13">Catalyzes the exchange of an acyl for a long-chain alkyl group and the formation of the ether bond in the biosynthesis of ether phospholipids.</text>
</comment>
<dbReference type="InterPro" id="IPR006094">
    <property type="entry name" value="Oxid_FAD_bind_N"/>
</dbReference>
<evidence type="ECO:0000313" key="15">
    <source>
        <dbReference type="EMBL" id="CAG9803045.1"/>
    </source>
</evidence>
<dbReference type="GO" id="GO:0008610">
    <property type="term" value="P:lipid biosynthetic process"/>
    <property type="evidence" value="ECO:0007669"/>
    <property type="project" value="InterPro"/>
</dbReference>
<dbReference type="Proteomes" id="UP001153620">
    <property type="component" value="Chromosome 2"/>
</dbReference>
<dbReference type="PANTHER" id="PTHR46568">
    <property type="entry name" value="ALKYLDIHYDROXYACETONEPHOSPHATE SYNTHASE, PEROXISOMAL"/>
    <property type="match status" value="1"/>
</dbReference>
<keyword evidence="8 13" id="KW-0576">Peroxisome</keyword>
<dbReference type="InterPro" id="IPR016167">
    <property type="entry name" value="FAD-bd_PCMH_sub1"/>
</dbReference>
<dbReference type="Pfam" id="PF02913">
    <property type="entry name" value="FAD-oxidase_C"/>
    <property type="match status" value="1"/>
</dbReference>
<keyword evidence="7 11" id="KW-0274">FAD</keyword>
<protein>
    <recommendedName>
        <fullName evidence="5 13">Alkylglycerone-phosphate synthase</fullName>
        <shortName evidence="13">Alkyl-DHAP synthase</shortName>
        <ecNumber evidence="5 13">2.5.1.26</ecNumber>
    </recommendedName>
</protein>
<evidence type="ECO:0000259" key="14">
    <source>
        <dbReference type="PROSITE" id="PS51387"/>
    </source>
</evidence>
<dbReference type="EC" id="2.5.1.26" evidence="5 13"/>
<evidence type="ECO:0000256" key="13">
    <source>
        <dbReference type="RuleBase" id="RU363113"/>
    </source>
</evidence>
<keyword evidence="13" id="KW-0443">Lipid metabolism</keyword>
<comment type="catalytic activity">
    <reaction evidence="13">
        <text>a long chain fatty alcohol + a 1-acylglycerone 3-phosphate = a 1-O-alkylglycerone 3-phosphate + a long-chain fatty acid + H(+)</text>
        <dbReference type="Rhea" id="RHEA:36171"/>
        <dbReference type="ChEBI" id="CHEBI:15378"/>
        <dbReference type="ChEBI" id="CHEBI:17135"/>
        <dbReference type="ChEBI" id="CHEBI:57534"/>
        <dbReference type="ChEBI" id="CHEBI:57560"/>
        <dbReference type="ChEBI" id="CHEBI:73315"/>
        <dbReference type="EC" id="2.5.1.26"/>
    </reaction>
</comment>
<dbReference type="InterPro" id="IPR016164">
    <property type="entry name" value="FAD-linked_Oxase-like_C"/>
</dbReference>
<evidence type="ECO:0000256" key="6">
    <source>
        <dbReference type="ARBA" id="ARBA00022630"/>
    </source>
</evidence>
<feature type="binding site" evidence="11">
    <location>
        <begin position="312"/>
        <end position="318"/>
    </location>
    <ligand>
        <name>FAD</name>
        <dbReference type="ChEBI" id="CHEBI:57692"/>
    </ligand>
</feature>
<evidence type="ECO:0000256" key="10">
    <source>
        <dbReference type="PIRSR" id="PIRSR625650-2"/>
    </source>
</evidence>
<evidence type="ECO:0000256" key="9">
    <source>
        <dbReference type="PIRSR" id="PIRSR625650-1"/>
    </source>
</evidence>
<dbReference type="InterPro" id="IPR004113">
    <property type="entry name" value="FAD-bd_oxidored_4_C"/>
</dbReference>
<sequence>MKSITDSKDNENKKAIKFPINVKNVFPKHRQQVLNENGWGFRDCYFTFENDFLVLKGGRYEMCNKPLLNARASLLELLNADITNYKPTRNPVHNESDYPPRVENKTFYKELQNSKIEFSLNFDDRLLRCRGQASKDFYILRYGKFKRVPDIVVFPKSHEDVVMVVELAKKYCSVLVPYGGGTSTTMSLNYLKDEYERFFISLDTTQMNRILWFDKISMMACLEAGISGKDLEDNLQNHGLTLGHDPDSIELSTLGGWVATKSAGMKQLKYGNIEDMVKKITLVTSVGVLEKNFLVPRASIGPDFDCIALGSEGTLGVITKVVVKVHPKPTCKRYGTMVFPNFEKGVNFMHEVSKLTTRPTSIRVIDNVHYRFGFAFQHNRNFFGKFVDMINIFGGQILYRLDIKKISMTTYLIEGEKDEINEIESQVKRCGTIHGGIVIGAKYAERAYQLTMTNCYLRDLFFDLGFVFDSIEPSIVWKKCWSLIKAIEKSWKDEMDKRKILNVLAIRISQVYDTGACVYFYYGIGPTKDRDQFEVFEELTDTLRVVILNHGGCLSHHHGIGKKSLKYYPKAVSSIGVDVFNSIKKALDPQNIFDVGNFESDKNMTKM</sequence>
<dbReference type="PANTHER" id="PTHR46568:SF1">
    <property type="entry name" value="ALKYLDIHYDROXYACETONEPHOSPHATE SYNTHASE, PEROXISOMAL"/>
    <property type="match status" value="1"/>
</dbReference>
<evidence type="ECO:0000256" key="7">
    <source>
        <dbReference type="ARBA" id="ARBA00022827"/>
    </source>
</evidence>
<evidence type="ECO:0000256" key="4">
    <source>
        <dbReference type="ARBA" id="ARBA00011738"/>
    </source>
</evidence>
<dbReference type="EMBL" id="OU895878">
    <property type="protein sequence ID" value="CAG9803045.1"/>
    <property type="molecule type" value="Genomic_DNA"/>
</dbReference>
<dbReference type="InterPro" id="IPR016166">
    <property type="entry name" value="FAD-bd_PCMH"/>
</dbReference>
<feature type="binding site" evidence="11">
    <location>
        <begin position="177"/>
        <end position="183"/>
    </location>
    <ligand>
        <name>FAD</name>
        <dbReference type="ChEBI" id="CHEBI:57692"/>
    </ligand>
</feature>
<evidence type="ECO:0000313" key="16">
    <source>
        <dbReference type="Proteomes" id="UP001153620"/>
    </source>
</evidence>
<evidence type="ECO:0000256" key="11">
    <source>
        <dbReference type="PIRSR" id="PIRSR625650-3"/>
    </source>
</evidence>
<dbReference type="OrthoDB" id="7786253at2759"/>
<feature type="domain" description="FAD-binding PCMH-type" evidence="14">
    <location>
        <begin position="145"/>
        <end position="328"/>
    </location>
</feature>
<gene>
    <name evidence="15" type="ORF">CHIRRI_LOCUS5947</name>
</gene>
<evidence type="ECO:0000256" key="5">
    <source>
        <dbReference type="ARBA" id="ARBA00012385"/>
    </source>
</evidence>
<dbReference type="Gene3D" id="1.10.45.10">
    <property type="entry name" value="Vanillyl-alcohol Oxidase, Chain A, domain 4"/>
    <property type="match status" value="1"/>
</dbReference>
<keyword evidence="6 13" id="KW-0285">Flavoprotein</keyword>
<comment type="subcellular location">
    <subcellularLocation>
        <location evidence="1 13">Peroxisome</location>
    </subcellularLocation>
</comment>
<dbReference type="SUPFAM" id="SSF56176">
    <property type="entry name" value="FAD-binding/transporter-associated domain-like"/>
    <property type="match status" value="1"/>
</dbReference>
<dbReference type="Pfam" id="PF01565">
    <property type="entry name" value="FAD_binding_4"/>
    <property type="match status" value="1"/>
</dbReference>
<evidence type="ECO:0000256" key="2">
    <source>
        <dbReference type="ARBA" id="ARBA00004670"/>
    </source>
</evidence>
<reference evidence="15" key="1">
    <citation type="submission" date="2022-01" db="EMBL/GenBank/DDBJ databases">
        <authorList>
            <person name="King R."/>
        </authorList>
    </citation>
    <scope>NUCLEOTIDE SEQUENCE</scope>
</reference>
<dbReference type="GO" id="GO:0071949">
    <property type="term" value="F:FAD binding"/>
    <property type="evidence" value="ECO:0007669"/>
    <property type="project" value="InterPro"/>
</dbReference>
<evidence type="ECO:0000256" key="1">
    <source>
        <dbReference type="ARBA" id="ARBA00004275"/>
    </source>
</evidence>
<feature type="active site" description="Proton donor/acceptor" evidence="9">
    <location>
        <position position="519"/>
    </location>
</feature>
<evidence type="ECO:0000256" key="3">
    <source>
        <dbReference type="ARBA" id="ARBA00008000"/>
    </source>
</evidence>
<evidence type="ECO:0000256" key="12">
    <source>
        <dbReference type="PIRSR" id="PIRSR625650-4"/>
    </source>
</evidence>
<dbReference type="InterPro" id="IPR016171">
    <property type="entry name" value="Vanillyl_alc_oxidase_C-sub2"/>
</dbReference>
<accession>A0A9N9RQP1</accession>
<dbReference type="AlphaFoldDB" id="A0A9N9RQP1"/>
<comment type="pathway">
    <text evidence="2 13">Glycerolipid metabolism; ether lipid biosynthesis.</text>
</comment>
<dbReference type="SUPFAM" id="SSF55103">
    <property type="entry name" value="FAD-linked oxidases, C-terminal domain"/>
    <property type="match status" value="1"/>
</dbReference>
<evidence type="ECO:0000256" key="8">
    <source>
        <dbReference type="ARBA" id="ARBA00023140"/>
    </source>
</evidence>
<dbReference type="Gene3D" id="3.30.43.10">
    <property type="entry name" value="Uridine Diphospho-n-acetylenolpyruvylglucosamine Reductase, domain 2"/>
    <property type="match status" value="1"/>
</dbReference>
<keyword evidence="13" id="KW-0808">Transferase</keyword>
<dbReference type="InterPro" id="IPR025650">
    <property type="entry name" value="Alkyl-DHAP_Synthase"/>
</dbReference>